<feature type="binding site" evidence="3">
    <location>
        <position position="494"/>
    </location>
    <ligand>
        <name>ATP</name>
        <dbReference type="ChEBI" id="CHEBI:30616"/>
    </ligand>
</feature>
<evidence type="ECO:0000313" key="7">
    <source>
        <dbReference type="EMBL" id="VHO00164.1"/>
    </source>
</evidence>
<dbReference type="KEGG" id="cbq:AL705_02575"/>
<comment type="similarity">
    <text evidence="1 3 4">Belongs to the chaperonin (HSP60) family.</text>
</comment>
<keyword evidence="9" id="KW-1185">Reference proteome</keyword>
<feature type="binding site" evidence="3">
    <location>
        <position position="413"/>
    </location>
    <ligand>
        <name>ATP</name>
        <dbReference type="ChEBI" id="CHEBI:30616"/>
    </ligand>
</feature>
<keyword evidence="3" id="KW-0413">Isomerase</keyword>
<dbReference type="OrthoDB" id="9766614at2"/>
<dbReference type="CDD" id="cd03344">
    <property type="entry name" value="GroEL"/>
    <property type="match status" value="1"/>
</dbReference>
<dbReference type="NCBIfam" id="TIGR02348">
    <property type="entry name" value="GroEL"/>
    <property type="match status" value="1"/>
</dbReference>
<dbReference type="SUPFAM" id="SSF54849">
    <property type="entry name" value="GroEL-intermediate domain like"/>
    <property type="match status" value="1"/>
</dbReference>
<evidence type="ECO:0000256" key="2">
    <source>
        <dbReference type="ARBA" id="ARBA00023186"/>
    </source>
</evidence>
<keyword evidence="3" id="KW-0963">Cytoplasm</keyword>
<dbReference type="Gene3D" id="3.50.7.10">
    <property type="entry name" value="GroEL"/>
    <property type="match status" value="1"/>
</dbReference>
<dbReference type="InterPro" id="IPR027409">
    <property type="entry name" value="GroEL-like_apical_dom_sf"/>
</dbReference>
<accession>A0A0M3TBJ4</accession>
<dbReference type="SUPFAM" id="SSF52029">
    <property type="entry name" value="GroEL apical domain-like"/>
    <property type="match status" value="1"/>
</dbReference>
<evidence type="ECO:0000256" key="1">
    <source>
        <dbReference type="ARBA" id="ARBA00006607"/>
    </source>
</evidence>
<dbReference type="GO" id="GO:0009408">
    <property type="term" value="P:response to heat"/>
    <property type="evidence" value="ECO:0007669"/>
    <property type="project" value="UniProtKB-ARBA"/>
</dbReference>
<reference evidence="7 9" key="3">
    <citation type="submission" date="2019-04" db="EMBL/GenBank/DDBJ databases">
        <authorList>
            <person name="Seth-Smith MB H."/>
            <person name="Seth-Smith H."/>
        </authorList>
    </citation>
    <scope>NUCLEOTIDE SEQUENCE [LARGE SCALE GENOMIC DNA]</scope>
    <source>
        <strain evidence="7">USB-603019</strain>
    </source>
</reference>
<dbReference type="NCBIfam" id="NF009487">
    <property type="entry name" value="PRK12849.1"/>
    <property type="match status" value="1"/>
</dbReference>
<dbReference type="EMBL" id="LR584267">
    <property type="protein sequence ID" value="VHO00164.1"/>
    <property type="molecule type" value="Genomic_DNA"/>
</dbReference>
<dbReference type="GO" id="GO:0042026">
    <property type="term" value="P:protein refolding"/>
    <property type="evidence" value="ECO:0007669"/>
    <property type="project" value="UniProtKB-UniRule"/>
</dbReference>
<dbReference type="Pfam" id="PF00118">
    <property type="entry name" value="Cpn60_TCP1"/>
    <property type="match status" value="1"/>
</dbReference>
<proteinExistence type="inferred from homology"/>
<dbReference type="GO" id="GO:0005524">
    <property type="term" value="F:ATP binding"/>
    <property type="evidence" value="ECO:0007669"/>
    <property type="project" value="UniProtKB-UniRule"/>
</dbReference>
<dbReference type="STRING" id="1528099.AL705_02575"/>
<evidence type="ECO:0000313" key="6">
    <source>
        <dbReference type="EMBL" id="ALE18734.1"/>
    </source>
</evidence>
<dbReference type="SUPFAM" id="SSF48592">
    <property type="entry name" value="GroEL equatorial domain-like"/>
    <property type="match status" value="1"/>
</dbReference>
<name>A0A0M3TBJ4_9ACTN</name>
<dbReference type="AlphaFoldDB" id="A0A0M3TBJ4"/>
<evidence type="ECO:0000256" key="5">
    <source>
        <dbReference type="RuleBase" id="RU000419"/>
    </source>
</evidence>
<reference evidence="6" key="2">
    <citation type="journal article" date="2016" name="Int. J. Syst. Evol. Microbiol.">
        <title>Lawsonella clevelandensis gen. nov., sp. nov., a new member of the suborder Corynebacterineae isolated from human abscesses.</title>
        <authorList>
            <person name="Bell M.E."/>
            <person name="Bernard K.A."/>
            <person name="Harrington S.M."/>
            <person name="Patel N.B."/>
            <person name="Tucker T.A."/>
            <person name="Metcalfe M.G."/>
            <person name="McQuiston J.R."/>
        </authorList>
    </citation>
    <scope>NUCLEOTIDE SEQUENCE</scope>
    <source>
        <strain evidence="6">X1698</strain>
    </source>
</reference>
<dbReference type="InterPro" id="IPR002423">
    <property type="entry name" value="Cpn60/GroEL/TCP-1"/>
</dbReference>
<feature type="binding site" evidence="3">
    <location>
        <begin position="478"/>
        <end position="480"/>
    </location>
    <ligand>
        <name>ATP</name>
        <dbReference type="ChEBI" id="CHEBI:30616"/>
    </ligand>
</feature>
<dbReference type="GO" id="GO:0016853">
    <property type="term" value="F:isomerase activity"/>
    <property type="evidence" value="ECO:0007669"/>
    <property type="project" value="UniProtKB-KW"/>
</dbReference>
<dbReference type="PANTHER" id="PTHR45633">
    <property type="entry name" value="60 KDA HEAT SHOCK PROTEIN, MITOCHONDRIAL"/>
    <property type="match status" value="1"/>
</dbReference>
<feature type="binding site" evidence="3">
    <location>
        <begin position="86"/>
        <end position="90"/>
    </location>
    <ligand>
        <name>ATP</name>
        <dbReference type="ChEBI" id="CHEBI:30616"/>
    </ligand>
</feature>
<keyword evidence="3" id="KW-0547">Nucleotide-binding</keyword>
<feature type="binding site" evidence="3">
    <location>
        <begin position="29"/>
        <end position="32"/>
    </location>
    <ligand>
        <name>ATP</name>
        <dbReference type="ChEBI" id="CHEBI:30616"/>
    </ligand>
</feature>
<sequence>MPKLIAFHQDARTSLLHGVDQLADTVKVTLGPRGRHVVLQKPIGLPQIVNDGVTIAREIDLPDPFENLGAQLVKAVATKTNDIAGDGTTTATVIAQHLIHEGLRNVVAGANPMELSKGIKLAADKTEELLGQVATPVETDDEIRNVATVSSRDEEIGAMVARGMEIVGRDGVISVDESQTTETEIVLTEGLEFDKGYISPSFITDYEAARAELEDPYILIHRNKLSSLPNLLPLLEKVLASKRPLLIIAEDVEGEALTALAMNALRKTLKVVAVKAPYFGDRRVGFMHDMAAVTGATVVDPDTGVNLADSGLEILGSAKRVTVTKKSTLIVDGAGTPEAVEERRRQLRTEIENYSSEWDKNKMKERLTKMSGGVALIKVGGSTEAEVTERMMRVDDAIHAAQAAVKEGIIAGGGSILTQLAPQVEEFAETLDGDVALGARILAKSLNSPLYWIAKNAGEDGAVVLSKVQEMQSGEGYNAATRTFGNLLDAGVIDPVMVTRSAVTSAASVGRMVLTTEISVVDKPKVAGEGHGAHAGHHHH</sequence>
<evidence type="ECO:0000313" key="9">
    <source>
        <dbReference type="Proteomes" id="UP000324288"/>
    </source>
</evidence>
<keyword evidence="2 3" id="KW-0143">Chaperone</keyword>
<organism evidence="6 8">
    <name type="scientific">Lawsonella clevelandensis</name>
    <dbReference type="NCBI Taxonomy" id="1528099"/>
    <lineage>
        <taxon>Bacteria</taxon>
        <taxon>Bacillati</taxon>
        <taxon>Actinomycetota</taxon>
        <taxon>Actinomycetes</taxon>
        <taxon>Mycobacteriales</taxon>
        <taxon>Lawsonellaceae</taxon>
        <taxon>Lawsonella</taxon>
    </lineage>
</organism>
<dbReference type="EC" id="5.6.1.7" evidence="3"/>
<dbReference type="InterPro" id="IPR001844">
    <property type="entry name" value="Cpn60/GroEL"/>
</dbReference>
<reference evidence="6 8" key="1">
    <citation type="journal article" date="2015" name="Genome Announc.">
        <title>Complete Genome Sequences for Two Strains of a Novel Fastidious, Partially Acid-Fast, Gram-Positive Corynebacterineae Bacterium, Derived from Human Clinical Samples.</title>
        <authorList>
            <person name="Nicholson A.C."/>
            <person name="Bell M."/>
            <person name="Humrighouse B.W."/>
            <person name="McQuiston J.R."/>
        </authorList>
    </citation>
    <scope>NUCLEOTIDE SEQUENCE [LARGE SCALE GENOMIC DNA]</scope>
    <source>
        <strain evidence="6 8">X1698</strain>
    </source>
</reference>
<dbReference type="PRINTS" id="PR00298">
    <property type="entry name" value="CHAPERONIN60"/>
</dbReference>
<dbReference type="NCBIfam" id="NF009489">
    <property type="entry name" value="PRK12851.1"/>
    <property type="match status" value="1"/>
</dbReference>
<dbReference type="HAMAP" id="MF_00600">
    <property type="entry name" value="CH60"/>
    <property type="match status" value="1"/>
</dbReference>
<dbReference type="NCBIfam" id="NF009488">
    <property type="entry name" value="PRK12850.1"/>
    <property type="match status" value="1"/>
</dbReference>
<evidence type="ECO:0000256" key="3">
    <source>
        <dbReference type="HAMAP-Rule" id="MF_00600"/>
    </source>
</evidence>
<dbReference type="Gene3D" id="1.10.560.10">
    <property type="entry name" value="GroEL-like equatorial domain"/>
    <property type="match status" value="1"/>
</dbReference>
<dbReference type="PATRIC" id="fig|1528099.3.peg.519"/>
<dbReference type="RefSeq" id="WP_053961678.1">
    <property type="nucleotide sequence ID" value="NZ_CAJPTR010000003.1"/>
</dbReference>
<comment type="function">
    <text evidence="3 5">Together with its co-chaperonin GroES, plays an essential role in assisting protein folding. The GroEL-GroES system forms a nano-cage that allows encapsulation of the non-native substrate proteins and provides a physical environment optimized to promote and accelerate protein folding.</text>
</comment>
<dbReference type="Proteomes" id="UP000324288">
    <property type="component" value="Chromosome"/>
</dbReference>
<dbReference type="EMBL" id="CP012390">
    <property type="protein sequence ID" value="ALE18734.1"/>
    <property type="molecule type" value="Genomic_DNA"/>
</dbReference>
<protein>
    <recommendedName>
        <fullName evidence="3">Chaperonin GroEL</fullName>
        <ecNumber evidence="3">5.6.1.7</ecNumber>
    </recommendedName>
    <alternativeName>
        <fullName evidence="3">60 kDa chaperonin</fullName>
    </alternativeName>
    <alternativeName>
        <fullName evidence="3">Chaperonin-60</fullName>
        <shortName evidence="3">Cpn60</shortName>
    </alternativeName>
</protein>
<dbReference type="GO" id="GO:0140662">
    <property type="term" value="F:ATP-dependent protein folding chaperone"/>
    <property type="evidence" value="ECO:0007669"/>
    <property type="project" value="InterPro"/>
</dbReference>
<dbReference type="InterPro" id="IPR027410">
    <property type="entry name" value="TCP-1-like_intermed_sf"/>
</dbReference>
<comment type="subunit">
    <text evidence="3 5">Forms a cylinder of 14 subunits composed of two heptameric rings stacked back-to-back. Interacts with the co-chaperonin GroES.</text>
</comment>
<dbReference type="Proteomes" id="UP000068137">
    <property type="component" value="Chromosome"/>
</dbReference>
<gene>
    <name evidence="3 6" type="primary">groEL</name>
    <name evidence="3" type="synonym">groL</name>
    <name evidence="7" type="synonym">groL2</name>
    <name evidence="6" type="ORF">AL705_02575</name>
    <name evidence="7" type="ORF">LC603019_00528</name>
</gene>
<keyword evidence="3" id="KW-0067">ATP-binding</keyword>
<dbReference type="FunFam" id="3.50.7.10:FF:000001">
    <property type="entry name" value="60 kDa chaperonin"/>
    <property type="match status" value="1"/>
</dbReference>
<evidence type="ECO:0000313" key="8">
    <source>
        <dbReference type="Proteomes" id="UP000068137"/>
    </source>
</evidence>
<dbReference type="InterPro" id="IPR027413">
    <property type="entry name" value="GROEL-like_equatorial_sf"/>
</dbReference>
<comment type="caution">
    <text evidence="3">Lacks conserved residue(s) required for the propagation of feature annotation.</text>
</comment>
<evidence type="ECO:0000256" key="4">
    <source>
        <dbReference type="RuleBase" id="RU000418"/>
    </source>
</evidence>
<dbReference type="GO" id="GO:0005737">
    <property type="term" value="C:cytoplasm"/>
    <property type="evidence" value="ECO:0007669"/>
    <property type="project" value="UniProtKB-SubCell"/>
</dbReference>
<comment type="subcellular location">
    <subcellularLocation>
        <location evidence="3">Cytoplasm</location>
    </subcellularLocation>
</comment>
<dbReference type="GO" id="GO:0051082">
    <property type="term" value="F:unfolded protein binding"/>
    <property type="evidence" value="ECO:0007669"/>
    <property type="project" value="UniProtKB-UniRule"/>
</dbReference>
<dbReference type="GeneID" id="84894507"/>
<dbReference type="NCBIfam" id="NF000592">
    <property type="entry name" value="PRK00013.1"/>
    <property type="match status" value="1"/>
</dbReference>
<dbReference type="Gene3D" id="3.30.260.10">
    <property type="entry name" value="TCP-1-like chaperonin intermediate domain"/>
    <property type="match status" value="1"/>
</dbReference>